<evidence type="ECO:0000313" key="2">
    <source>
        <dbReference type="EMBL" id="SEB06424.1"/>
    </source>
</evidence>
<gene>
    <name evidence="2" type="ORF">SAMN05660909_05101</name>
</gene>
<dbReference type="InterPro" id="IPR036291">
    <property type="entry name" value="NAD(P)-bd_dom_sf"/>
</dbReference>
<sequence>MAILLVGASGATGRLLVEELLNAGQQVKLLIRPGSKVPESCLHNQSITLIRSDFQPINPEVISGCESVASCLGHNPTLKGIYGQPRKLVRDTVRLLCEAIQKTNPQKPVRFVLMGSAGVRNNLLKEPVPFAQQVAIGLIRLLVPPHADNEQAAAYLSRQAGSSVEWVVVRPDTLTNETKVSRYSLHVSPVRSALFRPGKTSRINVANFMSRLLTEDVLWEKWKGQMPVIYNEEF</sequence>
<name>A0A1H4GA46_9BACT</name>
<evidence type="ECO:0000259" key="1">
    <source>
        <dbReference type="Pfam" id="PF13460"/>
    </source>
</evidence>
<dbReference type="OrthoDB" id="9785372at2"/>
<dbReference type="PANTHER" id="PTHR15020:SF11">
    <property type="entry name" value="OS06G0360300 PROTEIN"/>
    <property type="match status" value="1"/>
</dbReference>
<accession>A0A1H4GA46</accession>
<dbReference type="Proteomes" id="UP000199656">
    <property type="component" value="Unassembled WGS sequence"/>
</dbReference>
<dbReference type="InterPro" id="IPR016040">
    <property type="entry name" value="NAD(P)-bd_dom"/>
</dbReference>
<dbReference type="STRING" id="408074.SAMN05660909_05101"/>
<organism evidence="2 3">
    <name type="scientific">Chitinophaga terrae</name>
    <name type="common">ex Kim and Jung 2007</name>
    <dbReference type="NCBI Taxonomy" id="408074"/>
    <lineage>
        <taxon>Bacteria</taxon>
        <taxon>Pseudomonadati</taxon>
        <taxon>Bacteroidota</taxon>
        <taxon>Chitinophagia</taxon>
        <taxon>Chitinophagales</taxon>
        <taxon>Chitinophagaceae</taxon>
        <taxon>Chitinophaga</taxon>
    </lineage>
</organism>
<keyword evidence="3" id="KW-1185">Reference proteome</keyword>
<dbReference type="SUPFAM" id="SSF51735">
    <property type="entry name" value="NAD(P)-binding Rossmann-fold domains"/>
    <property type="match status" value="1"/>
</dbReference>
<dbReference type="EMBL" id="FNRL01000035">
    <property type="protein sequence ID" value="SEB06424.1"/>
    <property type="molecule type" value="Genomic_DNA"/>
</dbReference>
<dbReference type="AlphaFoldDB" id="A0A1H4GA46"/>
<feature type="domain" description="NAD(P)-binding" evidence="1">
    <location>
        <begin position="7"/>
        <end position="215"/>
    </location>
</feature>
<proteinExistence type="predicted"/>
<dbReference type="PANTHER" id="PTHR15020">
    <property type="entry name" value="FLAVIN REDUCTASE-RELATED"/>
    <property type="match status" value="1"/>
</dbReference>
<protein>
    <submittedName>
        <fullName evidence="2">NAD(P)H-binding</fullName>
    </submittedName>
</protein>
<dbReference type="Gene3D" id="3.40.50.720">
    <property type="entry name" value="NAD(P)-binding Rossmann-like Domain"/>
    <property type="match status" value="1"/>
</dbReference>
<dbReference type="RefSeq" id="WP_089765418.1">
    <property type="nucleotide sequence ID" value="NZ_BKAT01000057.1"/>
</dbReference>
<dbReference type="Pfam" id="PF13460">
    <property type="entry name" value="NAD_binding_10"/>
    <property type="match status" value="1"/>
</dbReference>
<reference evidence="3" key="1">
    <citation type="submission" date="2016-10" db="EMBL/GenBank/DDBJ databases">
        <authorList>
            <person name="Varghese N."/>
            <person name="Submissions S."/>
        </authorList>
    </citation>
    <scope>NUCLEOTIDE SEQUENCE [LARGE SCALE GENOMIC DNA]</scope>
    <source>
        <strain evidence="3">DSM 23920</strain>
    </source>
</reference>
<evidence type="ECO:0000313" key="3">
    <source>
        <dbReference type="Proteomes" id="UP000199656"/>
    </source>
</evidence>